<dbReference type="Proteomes" id="UP001328107">
    <property type="component" value="Unassembled WGS sequence"/>
</dbReference>
<dbReference type="SMART" id="SM00149">
    <property type="entry name" value="PLCYc"/>
    <property type="match status" value="1"/>
</dbReference>
<dbReference type="InterPro" id="IPR015359">
    <property type="entry name" value="PLC_EF-hand-like"/>
</dbReference>
<dbReference type="GO" id="GO:0016042">
    <property type="term" value="P:lipid catabolic process"/>
    <property type="evidence" value="ECO:0007669"/>
    <property type="project" value="UniProtKB-KW"/>
</dbReference>
<dbReference type="PROSITE" id="PS50200">
    <property type="entry name" value="RA"/>
    <property type="match status" value="2"/>
</dbReference>
<dbReference type="InterPro" id="IPR011992">
    <property type="entry name" value="EF-hand-dom_pair"/>
</dbReference>
<dbReference type="InterPro" id="IPR000008">
    <property type="entry name" value="C2_dom"/>
</dbReference>
<dbReference type="PANTHER" id="PTHR10336">
    <property type="entry name" value="PHOSPHOINOSITIDE-SPECIFIC PHOSPHOLIPASE C FAMILY PROTEIN"/>
    <property type="match status" value="1"/>
</dbReference>
<feature type="region of interest" description="Disordered" evidence="8">
    <location>
        <begin position="472"/>
        <end position="605"/>
    </location>
</feature>
<evidence type="ECO:0000313" key="14">
    <source>
        <dbReference type="Proteomes" id="UP001328107"/>
    </source>
</evidence>
<dbReference type="EMBL" id="BTRK01000006">
    <property type="protein sequence ID" value="GMR61678.1"/>
    <property type="molecule type" value="Genomic_DNA"/>
</dbReference>
<dbReference type="EC" id="3.1.4.11" evidence="1 7"/>
<dbReference type="PROSITE" id="PS50007">
    <property type="entry name" value="PIPLC_X_DOMAIN"/>
    <property type="match status" value="1"/>
</dbReference>
<feature type="non-terminal residue" evidence="13">
    <location>
        <position position="1"/>
    </location>
</feature>
<accession>A0AAN5ICZ0</accession>
<evidence type="ECO:0000256" key="4">
    <source>
        <dbReference type="ARBA" id="ARBA00023098"/>
    </source>
</evidence>
<comment type="caution">
    <text evidence="13">The sequence shown here is derived from an EMBL/GenBank/DDBJ whole genome shotgun (WGS) entry which is preliminary data.</text>
</comment>
<dbReference type="CDD" id="cd00275">
    <property type="entry name" value="C2_PLC_like"/>
    <property type="match status" value="1"/>
</dbReference>
<dbReference type="FunFam" id="3.10.20.90:FF:000238">
    <property type="entry name" value="Phosphoinositide phospholipase C"/>
    <property type="match status" value="1"/>
</dbReference>
<feature type="domain" description="Ras-associating" evidence="12">
    <location>
        <begin position="1637"/>
        <end position="1763"/>
    </location>
</feature>
<dbReference type="SMART" id="SM00239">
    <property type="entry name" value="C2"/>
    <property type="match status" value="1"/>
</dbReference>
<dbReference type="SUPFAM" id="SSF48366">
    <property type="entry name" value="Ras GEF"/>
    <property type="match status" value="1"/>
</dbReference>
<dbReference type="InterPro" id="IPR036964">
    <property type="entry name" value="RASGEF_cat_dom_sf"/>
</dbReference>
<evidence type="ECO:0000256" key="3">
    <source>
        <dbReference type="ARBA" id="ARBA00022963"/>
    </source>
</evidence>
<dbReference type="InterPro" id="IPR000159">
    <property type="entry name" value="RA_dom"/>
</dbReference>
<dbReference type="SUPFAM" id="SSF51695">
    <property type="entry name" value="PLC-like phosphodiesterases"/>
    <property type="match status" value="1"/>
</dbReference>
<dbReference type="Pfam" id="PF00168">
    <property type="entry name" value="C2"/>
    <property type="match status" value="1"/>
</dbReference>
<dbReference type="SUPFAM" id="SSF54236">
    <property type="entry name" value="Ubiquitin-like"/>
    <property type="match status" value="2"/>
</dbReference>
<dbReference type="FunFam" id="3.10.20.90:FF:000512">
    <property type="entry name" value="Phosphoinositide phospholipase C"/>
    <property type="match status" value="1"/>
</dbReference>
<feature type="region of interest" description="Disordered" evidence="8">
    <location>
        <begin position="646"/>
        <end position="667"/>
    </location>
</feature>
<evidence type="ECO:0000259" key="9">
    <source>
        <dbReference type="PROSITE" id="PS50004"/>
    </source>
</evidence>
<comment type="catalytic activity">
    <reaction evidence="7">
        <text>a 1,2-diacyl-sn-glycero-3-phospho-(1D-myo-inositol-4,5-bisphosphate) + H2O = 1D-myo-inositol 1,4,5-trisphosphate + a 1,2-diacyl-sn-glycerol + H(+)</text>
        <dbReference type="Rhea" id="RHEA:33179"/>
        <dbReference type="ChEBI" id="CHEBI:15377"/>
        <dbReference type="ChEBI" id="CHEBI:15378"/>
        <dbReference type="ChEBI" id="CHEBI:17815"/>
        <dbReference type="ChEBI" id="CHEBI:58456"/>
        <dbReference type="ChEBI" id="CHEBI:203600"/>
        <dbReference type="EC" id="3.1.4.11"/>
    </reaction>
</comment>
<keyword evidence="5" id="KW-0807">Transducer</keyword>
<keyword evidence="6" id="KW-0344">Guanine-nucleotide releasing factor</keyword>
<dbReference type="InterPro" id="IPR001711">
    <property type="entry name" value="PLipase_C_Pinositol-sp_Y"/>
</dbReference>
<dbReference type="GO" id="GO:0051209">
    <property type="term" value="P:release of sequestered calcium ion into cytosol"/>
    <property type="evidence" value="ECO:0007669"/>
    <property type="project" value="TreeGrafter"/>
</dbReference>
<sequence>AVEILMGLKSEKLRPFWLSLRVEEKAHFEQMCDILLPAHQALPSTDYMNAVGRALRMPQCHLVPFFGLFLRDLYAIVNDMPNIVVIGQEGAKEKLDYLNDANGEDHFSSRIGVGGLLNADKINLVAIVLDNLEAFHRHSRNMIKHMETLAAAEKNDNEDNDPMKEFKLEGFEPVVPVKDMAHGVTLIPLDSHKFDLDVIQRLLHGTTVIHYDPDSGRSVLCKLRLDPSCAVISWKKICYVAPRDPKDGTAPKGASMAQQQFAGGETGKQGPTNLQSKMLQGSGICLEEGEIKLTTVKSVEAVDSYDLDIEAIYKRHSMEEMSVPVCCWRVSYGQLISDNDFLYFLAPAQIAQLWTSGLKKVVTCLEAQMNYPDRRMLWLKMLYLQLYKESLADHSSSIGHDGLIKLVGPRPYDALSSFGGKMDTWRGYGMHLSPSTITSSTMRNAEMGSSTDIGGTRNRFKLKNFKNVMKNKLRGASRDQSRSTSPQPQSPLVRPPSIKSQMSSQSGPPGPNSPGYLLKPRGDTAMSDTGDIDSIYTPRSRTPTSSSYGGDLKTRPRTPTSSSYGGRSVGGRSTKSWRSRGGETPNSGSMSSSGQVSGLNGPSGKEFQEKPLTLLEFAELYRLFFTRMRKDLRDLFNESLNCGTSMSTKREREKHSPRMQSRIDSTSSPIGPEFLSNDFLTRNTQVAANYIGEKQVKIYNALAVACVSRLIGGGGIDTSRSAVFTASTLKNFVCTQQMEVIDEQQALQIIMDHEPDAIFRQKGQMTFEGFSRWICDPCNFAFVPESIRMDESTLHHPLSYYYINSSHNTYLTGHQLKGESSAEMYRQVLLTGCRCVELDCWDGDDGLPLIYHGHTFTSKIGFRQVVEIIKKSAFIVSDLPVILSIENHCSLQQQARMAQMFKTVLGDLLVTSFLFEADYSDSPHLPSPTQLKNKILIKNKKMVVEPSHGLSSVASSATIRREEANALRRKQSRNSYESRCSSTADDVEEDDLDEFLDDEEIEEDEADNEHDRIESDSPKGAQKRSGGKSSYGDKKKSSSTSKSDSPDTRQKSDKDKLPKVAMGIQSALILQLPPTFENIKPIDDDGTTAKRKPQSNFGLAPELSDIVIYLQANKFKGFTSVYDVHSKHEGDYVPASSLSSRTRTSSNLLSASSSPRRGKGGSHLGSEVDVSSFARANSSATCYQVTSLNEAAARKLCRKHPFKSIAYCKEHVVRTYPGAMRIDSSNFNPIHYWAYGMQMVALNFQTQDVMMAVNSAMFEQSGNCGYTLKPRLLWDDSHPLYKKFNPLSKELNTHSALLINLTIISGQHVCATNNQANVYVEVEVIGVPADSAKDKTKPSQRNAVNPFWNHTISLRVAFVEMAFLRFAVCDNTQNGRVIYQRVIPVKCLRPGYRHLPLRTPSNQPMDSATLFIRTKFEQEEHIYLHDEDSTKHCNVEHPLSYLNDTTVRTSPPLKKQIFVLRINGLLNDDTVITVNAQSSDTVSTIIKQALATSGTKVNDNLEDYVLIEELIVTDGVSAADEVPEQRVLPPMEPIMDAVACWNGKARKFVIKKRGQDPSSRAWMSSFIKSGGNNTMQPPTQPIPIERKLDQHQKSQSSTQIHARSLDAEACSSQIDLLDTPGMQPRAHSMAETFLVCVHNVSEDQPYAILRASVSSTATDIIRQVFLKARRPEADESDFVLVEEIGEEESAMRGGSSPLSSSGGVLGALREPLSLTRKKSIEMSTKASLPIKTVTRVLRPDENVYKAQTKWKQFGRFVLENRKDTYTSALEKDTKKEAPAKEAVRKISLASVRSMGFPRRISRFGKSLTMDGQSKEK</sequence>
<feature type="compositionally biased region" description="Low complexity" evidence="8">
    <location>
        <begin position="537"/>
        <end position="547"/>
    </location>
</feature>
<dbReference type="InterPro" id="IPR001192">
    <property type="entry name" value="PI-PLC_fam"/>
</dbReference>
<dbReference type="SUPFAM" id="SSF49562">
    <property type="entry name" value="C2 domain (Calcium/lipid-binding domain, CaLB)"/>
    <property type="match status" value="1"/>
</dbReference>
<dbReference type="GO" id="GO:0046488">
    <property type="term" value="P:phosphatidylinositol metabolic process"/>
    <property type="evidence" value="ECO:0007669"/>
    <property type="project" value="TreeGrafter"/>
</dbReference>
<dbReference type="Gene3D" id="3.10.20.90">
    <property type="entry name" value="Phosphatidylinositol 3-kinase Catalytic Subunit, Chain A, domain 1"/>
    <property type="match status" value="2"/>
</dbReference>
<evidence type="ECO:0000256" key="6">
    <source>
        <dbReference type="PROSITE-ProRule" id="PRU00168"/>
    </source>
</evidence>
<dbReference type="Gene3D" id="1.10.238.10">
    <property type="entry name" value="EF-hand"/>
    <property type="match status" value="1"/>
</dbReference>
<dbReference type="Pfam" id="PF09279">
    <property type="entry name" value="EF-hand_like"/>
    <property type="match status" value="1"/>
</dbReference>
<dbReference type="PROSITE" id="PS50009">
    <property type="entry name" value="RASGEF_CAT"/>
    <property type="match status" value="1"/>
</dbReference>
<feature type="compositionally biased region" description="Low complexity" evidence="8">
    <location>
        <begin position="482"/>
        <end position="491"/>
    </location>
</feature>
<evidence type="ECO:0000256" key="2">
    <source>
        <dbReference type="ARBA" id="ARBA00022801"/>
    </source>
</evidence>
<feature type="region of interest" description="Disordered" evidence="8">
    <location>
        <begin position="1077"/>
        <end position="1097"/>
    </location>
</feature>
<gene>
    <name evidence="13" type="ORF">PMAYCL1PPCAC_31873</name>
</gene>
<dbReference type="GO" id="GO:0005085">
    <property type="term" value="F:guanyl-nucleotide exchange factor activity"/>
    <property type="evidence" value="ECO:0007669"/>
    <property type="project" value="UniProtKB-KW"/>
</dbReference>
<dbReference type="GO" id="GO:0007265">
    <property type="term" value="P:Ras protein signal transduction"/>
    <property type="evidence" value="ECO:0007669"/>
    <property type="project" value="TreeGrafter"/>
</dbReference>
<dbReference type="PRINTS" id="PR00390">
    <property type="entry name" value="PHPHLIPASEC"/>
</dbReference>
<feature type="domain" description="Ras-associating" evidence="12">
    <location>
        <begin position="1456"/>
        <end position="1555"/>
    </location>
</feature>
<dbReference type="SMART" id="SM00148">
    <property type="entry name" value="PLCXc"/>
    <property type="match status" value="1"/>
</dbReference>
<evidence type="ECO:0000259" key="12">
    <source>
        <dbReference type="PROSITE" id="PS50200"/>
    </source>
</evidence>
<dbReference type="FunFam" id="3.20.20.190:FF:000039">
    <property type="entry name" value="Phosphoinositide phospholipase C"/>
    <property type="match status" value="1"/>
</dbReference>
<dbReference type="InterPro" id="IPR023578">
    <property type="entry name" value="Ras_GEF_dom_sf"/>
</dbReference>
<dbReference type="GO" id="GO:0048015">
    <property type="term" value="P:phosphatidylinositol-mediated signaling"/>
    <property type="evidence" value="ECO:0007669"/>
    <property type="project" value="TreeGrafter"/>
</dbReference>
<feature type="region of interest" description="Disordered" evidence="8">
    <location>
        <begin position="965"/>
        <end position="1058"/>
    </location>
</feature>
<feature type="compositionally biased region" description="Low complexity" evidence="8">
    <location>
        <begin position="561"/>
        <end position="573"/>
    </location>
</feature>
<dbReference type="GO" id="GO:0004435">
    <property type="term" value="F:phosphatidylinositol-4,5-bisphosphate phospholipase C activity"/>
    <property type="evidence" value="ECO:0007669"/>
    <property type="project" value="UniProtKB-EC"/>
</dbReference>
<dbReference type="Gene3D" id="1.10.840.10">
    <property type="entry name" value="Ras guanine-nucleotide exchange factors catalytic domain"/>
    <property type="match status" value="1"/>
</dbReference>
<feature type="domain" description="PI-PLC Y-box" evidence="10">
    <location>
        <begin position="1168"/>
        <end position="1273"/>
    </location>
</feature>
<evidence type="ECO:0000259" key="11">
    <source>
        <dbReference type="PROSITE" id="PS50009"/>
    </source>
</evidence>
<protein>
    <recommendedName>
        <fullName evidence="1 7">Phosphoinositide phospholipase C</fullName>
        <ecNumber evidence="1 7">3.1.4.11</ecNumber>
    </recommendedName>
</protein>
<evidence type="ECO:0000256" key="1">
    <source>
        <dbReference type="ARBA" id="ARBA00012368"/>
    </source>
</evidence>
<evidence type="ECO:0000256" key="7">
    <source>
        <dbReference type="RuleBase" id="RU361133"/>
    </source>
</evidence>
<proteinExistence type="predicted"/>
<feature type="domain" description="C2" evidence="9">
    <location>
        <begin position="1279"/>
        <end position="1399"/>
    </location>
</feature>
<feature type="compositionally biased region" description="Acidic residues" evidence="8">
    <location>
        <begin position="985"/>
        <end position="1008"/>
    </location>
</feature>
<dbReference type="InterPro" id="IPR001895">
    <property type="entry name" value="RASGEF_cat_dom"/>
</dbReference>
<dbReference type="InterPro" id="IPR035892">
    <property type="entry name" value="C2_domain_sf"/>
</dbReference>
<dbReference type="PROSITE" id="PS50008">
    <property type="entry name" value="PIPLC_Y_DOMAIN"/>
    <property type="match status" value="1"/>
</dbReference>
<dbReference type="Pfam" id="PF00388">
    <property type="entry name" value="PI-PLC-X"/>
    <property type="match status" value="1"/>
</dbReference>
<dbReference type="PROSITE" id="PS50004">
    <property type="entry name" value="C2"/>
    <property type="match status" value="1"/>
</dbReference>
<feature type="compositionally biased region" description="Basic and acidic residues" evidence="8">
    <location>
        <begin position="1044"/>
        <end position="1058"/>
    </location>
</feature>
<feature type="compositionally biased region" description="Polar residues" evidence="8">
    <location>
        <begin position="973"/>
        <end position="984"/>
    </location>
</feature>
<organism evidence="13 14">
    <name type="scientific">Pristionchus mayeri</name>
    <dbReference type="NCBI Taxonomy" id="1317129"/>
    <lineage>
        <taxon>Eukaryota</taxon>
        <taxon>Metazoa</taxon>
        <taxon>Ecdysozoa</taxon>
        <taxon>Nematoda</taxon>
        <taxon>Chromadorea</taxon>
        <taxon>Rhabditida</taxon>
        <taxon>Rhabditina</taxon>
        <taxon>Diplogasteromorpha</taxon>
        <taxon>Diplogasteroidea</taxon>
        <taxon>Neodiplogasteridae</taxon>
        <taxon>Pristionchus</taxon>
    </lineage>
</organism>
<dbReference type="Pfam" id="PF00387">
    <property type="entry name" value="PI-PLC-Y"/>
    <property type="match status" value="1"/>
</dbReference>
<feature type="compositionally biased region" description="Polar residues" evidence="8">
    <location>
        <begin position="658"/>
        <end position="667"/>
    </location>
</feature>
<dbReference type="SUPFAM" id="SSF47473">
    <property type="entry name" value="EF-hand"/>
    <property type="match status" value="1"/>
</dbReference>
<dbReference type="SMART" id="SM00314">
    <property type="entry name" value="RA"/>
    <property type="match status" value="2"/>
</dbReference>
<feature type="region of interest" description="Disordered" evidence="8">
    <location>
        <begin position="439"/>
        <end position="459"/>
    </location>
</feature>
<keyword evidence="3 7" id="KW-0442">Lipid degradation</keyword>
<evidence type="ECO:0000256" key="8">
    <source>
        <dbReference type="SAM" id="MobiDB-lite"/>
    </source>
</evidence>
<keyword evidence="14" id="KW-1185">Reference proteome</keyword>
<name>A0AAN5ICZ0_9BILA</name>
<evidence type="ECO:0000313" key="13">
    <source>
        <dbReference type="EMBL" id="GMR61678.1"/>
    </source>
</evidence>
<keyword evidence="4 7" id="KW-0443">Lipid metabolism</keyword>
<dbReference type="PANTHER" id="PTHR10336:SF6">
    <property type="entry name" value="1-PHOSPHATIDYLINOSITOL 4,5-BISPHOSPHATE PHOSPHODIESTERASE EPSILON-1"/>
    <property type="match status" value="1"/>
</dbReference>
<dbReference type="InterPro" id="IPR029071">
    <property type="entry name" value="Ubiquitin-like_domsf"/>
</dbReference>
<feature type="region of interest" description="Disordered" evidence="8">
    <location>
        <begin position="1132"/>
        <end position="1165"/>
    </location>
</feature>
<feature type="compositionally biased region" description="Low complexity" evidence="8">
    <location>
        <begin position="1134"/>
        <end position="1155"/>
    </location>
</feature>
<feature type="domain" description="Ras-GEF" evidence="11">
    <location>
        <begin position="1"/>
        <end position="169"/>
    </location>
</feature>
<keyword evidence="2 7" id="KW-0378">Hydrolase</keyword>
<dbReference type="GO" id="GO:0007186">
    <property type="term" value="P:G protein-coupled receptor signaling pathway"/>
    <property type="evidence" value="ECO:0007669"/>
    <property type="project" value="TreeGrafter"/>
</dbReference>
<reference evidence="14" key="1">
    <citation type="submission" date="2022-10" db="EMBL/GenBank/DDBJ databases">
        <title>Genome assembly of Pristionchus species.</title>
        <authorList>
            <person name="Yoshida K."/>
            <person name="Sommer R.J."/>
        </authorList>
    </citation>
    <scope>NUCLEOTIDE SEQUENCE [LARGE SCALE GENOMIC DNA]</scope>
    <source>
        <strain evidence="14">RS5460</strain>
    </source>
</reference>
<feature type="compositionally biased region" description="Low complexity" evidence="8">
    <location>
        <begin position="587"/>
        <end position="598"/>
    </location>
</feature>
<evidence type="ECO:0000259" key="10">
    <source>
        <dbReference type="PROSITE" id="PS50008"/>
    </source>
</evidence>
<dbReference type="Gene3D" id="2.60.40.150">
    <property type="entry name" value="C2 domain"/>
    <property type="match status" value="1"/>
</dbReference>
<dbReference type="InterPro" id="IPR017946">
    <property type="entry name" value="PLC-like_Pdiesterase_TIM-brl"/>
</dbReference>
<feature type="compositionally biased region" description="Polar residues" evidence="8">
    <location>
        <begin position="439"/>
        <end position="453"/>
    </location>
</feature>
<evidence type="ECO:0000256" key="5">
    <source>
        <dbReference type="ARBA" id="ARBA00023224"/>
    </source>
</evidence>
<dbReference type="FunFam" id="2.60.40.150:FF:000183">
    <property type="entry name" value="Phosphoinositide phospholipase C"/>
    <property type="match status" value="1"/>
</dbReference>
<dbReference type="Gene3D" id="3.20.20.190">
    <property type="entry name" value="Phosphatidylinositol (PI) phosphodiesterase"/>
    <property type="match status" value="1"/>
</dbReference>
<dbReference type="InterPro" id="IPR000909">
    <property type="entry name" value="PLipase_C_PInositol-sp_X_dom"/>
</dbReference>